<feature type="domain" description="HTH cro/C1-type" evidence="2">
    <location>
        <begin position="10"/>
        <end position="64"/>
    </location>
</feature>
<dbReference type="Gene3D" id="1.10.260.40">
    <property type="entry name" value="lambda repressor-like DNA-binding domains"/>
    <property type="match status" value="1"/>
</dbReference>
<comment type="similarity">
    <text evidence="1">Belongs to the short-chain fatty acyl-CoA assimilation regulator (ScfR) family.</text>
</comment>
<proteinExistence type="inferred from homology"/>
<evidence type="ECO:0000313" key="3">
    <source>
        <dbReference type="EMBL" id="ABB24660.1"/>
    </source>
</evidence>
<dbReference type="HOGENOM" id="CLU_053651_0_2_10"/>
<dbReference type="Gene3D" id="1.10.10.2910">
    <property type="match status" value="1"/>
</dbReference>
<dbReference type="SMART" id="SM00530">
    <property type="entry name" value="HTH_XRE"/>
    <property type="match status" value="1"/>
</dbReference>
<dbReference type="CDD" id="cd00093">
    <property type="entry name" value="HTH_XRE"/>
    <property type="match status" value="1"/>
</dbReference>
<dbReference type="InterPro" id="IPR001387">
    <property type="entry name" value="Cro/C1-type_HTH"/>
</dbReference>
<gene>
    <name evidence="3" type="ordered locus">Plut_1806</name>
</gene>
<evidence type="ECO:0000313" key="4">
    <source>
        <dbReference type="Proteomes" id="UP000002709"/>
    </source>
</evidence>
<dbReference type="PANTHER" id="PTHR43236">
    <property type="entry name" value="ANTITOXIN HIGA1"/>
    <property type="match status" value="1"/>
</dbReference>
<dbReference type="AlphaFoldDB" id="Q3B1X1"/>
<protein>
    <recommendedName>
        <fullName evidence="2">HTH cro/C1-type domain-containing protein</fullName>
    </recommendedName>
</protein>
<dbReference type="Pfam" id="PF01381">
    <property type="entry name" value="HTH_3"/>
    <property type="match status" value="1"/>
</dbReference>
<sequence>MDLQLLSANVRRLRSMKRFSQKELAEAAGMSLPAIKNLELQKSEPRMSSLQAIARALDVPLQDFFRPVRQLHSVRFRSGRRMQNRENVLADVSRWLDDYEYLEQCLKRELPFRLEAERASCFRARPVEAAALCREKLGLKPTEPIHDICGLLEDAGVKVLSVPMASDGFFGLSVGEEDGGPAVVVNIWGRITVERRIFSAAHELGHLMLHAGAYAVGLVDESEEEEREADAFAGHFLLPDEGFQKEWEESAGLHFVDRVFKVKRIFRVSYKAVLHRLVESGAADASIWRKFNAAYLRRFNRSLSYKEEPSGMGASEPIGMKAVDFFEDRFSRLVREALEQEKISLSRGAEMLRIGVEEMQELFRDWEMVL</sequence>
<dbReference type="Pfam" id="PF06114">
    <property type="entry name" value="Peptidase_M78"/>
    <property type="match status" value="1"/>
</dbReference>
<dbReference type="SUPFAM" id="SSF47413">
    <property type="entry name" value="lambda repressor-like DNA-binding domains"/>
    <property type="match status" value="1"/>
</dbReference>
<name>Q3B1X1_CHLL3</name>
<dbReference type="RefSeq" id="WP_011358532.1">
    <property type="nucleotide sequence ID" value="NC_007512.1"/>
</dbReference>
<evidence type="ECO:0000256" key="1">
    <source>
        <dbReference type="ARBA" id="ARBA00007227"/>
    </source>
</evidence>
<dbReference type="InterPro" id="IPR052345">
    <property type="entry name" value="Rad_response_metalloprotease"/>
</dbReference>
<accession>Q3B1X1</accession>
<keyword evidence="4" id="KW-1185">Reference proteome</keyword>
<evidence type="ECO:0000259" key="2">
    <source>
        <dbReference type="PROSITE" id="PS50943"/>
    </source>
</evidence>
<dbReference type="Proteomes" id="UP000002709">
    <property type="component" value="Chromosome"/>
</dbReference>
<dbReference type="STRING" id="319225.Plut_1806"/>
<dbReference type="KEGG" id="plt:Plut_1806"/>
<dbReference type="InterPro" id="IPR010359">
    <property type="entry name" value="IrrE_HExxH"/>
</dbReference>
<dbReference type="GO" id="GO:0003677">
    <property type="term" value="F:DNA binding"/>
    <property type="evidence" value="ECO:0007669"/>
    <property type="project" value="InterPro"/>
</dbReference>
<dbReference type="PROSITE" id="PS50943">
    <property type="entry name" value="HTH_CROC1"/>
    <property type="match status" value="1"/>
</dbReference>
<dbReference type="EMBL" id="CP000096">
    <property type="protein sequence ID" value="ABB24660.1"/>
    <property type="molecule type" value="Genomic_DNA"/>
</dbReference>
<dbReference type="PANTHER" id="PTHR43236:SF1">
    <property type="entry name" value="BLL7220 PROTEIN"/>
    <property type="match status" value="1"/>
</dbReference>
<reference evidence="4" key="1">
    <citation type="submission" date="2005-08" db="EMBL/GenBank/DDBJ databases">
        <title>Complete sequence of Pelodictyon luteolum DSM 273.</title>
        <authorList>
            <consortium name="US DOE Joint Genome Institute"/>
            <person name="Copeland A."/>
            <person name="Lucas S."/>
            <person name="Lapidus A."/>
            <person name="Barry K."/>
            <person name="Detter J.C."/>
            <person name="Glavina T."/>
            <person name="Hammon N."/>
            <person name="Israni S."/>
            <person name="Pitluck S."/>
            <person name="Bryant D."/>
            <person name="Schmutz J."/>
            <person name="Larimer F."/>
            <person name="Land M."/>
            <person name="Kyrpides N."/>
            <person name="Ivanova N."/>
            <person name="Richardson P."/>
        </authorList>
    </citation>
    <scope>NUCLEOTIDE SEQUENCE [LARGE SCALE GENOMIC DNA]</scope>
    <source>
        <strain evidence="4">DSM 273 / BCRC 81028 / 2530</strain>
    </source>
</reference>
<dbReference type="InterPro" id="IPR010982">
    <property type="entry name" value="Lambda_DNA-bd_dom_sf"/>
</dbReference>
<dbReference type="OrthoDB" id="9796786at2"/>
<dbReference type="eggNOG" id="COG2856">
    <property type="taxonomic scope" value="Bacteria"/>
</dbReference>
<organism evidence="3 4">
    <name type="scientific">Chlorobium luteolum (strain DSM 273 / BCRC 81028 / 2530)</name>
    <name type="common">Pelodictyon luteolum</name>
    <dbReference type="NCBI Taxonomy" id="319225"/>
    <lineage>
        <taxon>Bacteria</taxon>
        <taxon>Pseudomonadati</taxon>
        <taxon>Chlorobiota</taxon>
        <taxon>Chlorobiia</taxon>
        <taxon>Chlorobiales</taxon>
        <taxon>Chlorobiaceae</taxon>
        <taxon>Chlorobium/Pelodictyon group</taxon>
        <taxon>Pelodictyon</taxon>
    </lineage>
</organism>